<dbReference type="AlphaFoldDB" id="A0AAN8C2B6"/>
<sequence>MTLQLLRFTATITPTPYLFLLAVAPSAPSCVYWRPYNKRARRRQRQPRANPGGPCIMAHNSNSSRISTVGCLVHTDQPVSSSRIHLLCRLPVLIPPRLPHASLSGICINGWLVLFFKHRNIG</sequence>
<keyword evidence="3" id="KW-1185">Reference proteome</keyword>
<organism evidence="2 3">
    <name type="scientific">Champsocephalus esox</name>
    <name type="common">pike icefish</name>
    <dbReference type="NCBI Taxonomy" id="159716"/>
    <lineage>
        <taxon>Eukaryota</taxon>
        <taxon>Metazoa</taxon>
        <taxon>Chordata</taxon>
        <taxon>Craniata</taxon>
        <taxon>Vertebrata</taxon>
        <taxon>Euteleostomi</taxon>
        <taxon>Actinopterygii</taxon>
        <taxon>Neopterygii</taxon>
        <taxon>Teleostei</taxon>
        <taxon>Neoteleostei</taxon>
        <taxon>Acanthomorphata</taxon>
        <taxon>Eupercaria</taxon>
        <taxon>Perciformes</taxon>
        <taxon>Notothenioidei</taxon>
        <taxon>Channichthyidae</taxon>
        <taxon>Champsocephalus</taxon>
    </lineage>
</organism>
<proteinExistence type="predicted"/>
<dbReference type="EMBL" id="JAULUE010002054">
    <property type="protein sequence ID" value="KAK5894615.1"/>
    <property type="molecule type" value="Genomic_DNA"/>
</dbReference>
<accession>A0AAN8C2B6</accession>
<evidence type="ECO:0000313" key="2">
    <source>
        <dbReference type="EMBL" id="KAK5894615.1"/>
    </source>
</evidence>
<comment type="caution">
    <text evidence="2">The sequence shown here is derived from an EMBL/GenBank/DDBJ whole genome shotgun (WGS) entry which is preliminary data.</text>
</comment>
<name>A0AAN8C2B6_9TELE</name>
<feature type="transmembrane region" description="Helical" evidence="1">
    <location>
        <begin position="15"/>
        <end position="33"/>
    </location>
</feature>
<reference evidence="2 3" key="1">
    <citation type="journal article" date="2023" name="Mol. Biol. Evol.">
        <title>Genomics of Secondarily Temperate Adaptation in the Only Non-Antarctic Icefish.</title>
        <authorList>
            <person name="Rivera-Colon A.G."/>
            <person name="Rayamajhi N."/>
            <person name="Minhas B.F."/>
            <person name="Madrigal G."/>
            <person name="Bilyk K.T."/>
            <person name="Yoon V."/>
            <person name="Hune M."/>
            <person name="Gregory S."/>
            <person name="Cheng C.H.C."/>
            <person name="Catchen J.M."/>
        </authorList>
    </citation>
    <scope>NUCLEOTIDE SEQUENCE [LARGE SCALE GENOMIC DNA]</scope>
    <source>
        <strain evidence="2">JC2023a</strain>
    </source>
</reference>
<dbReference type="Proteomes" id="UP001335648">
    <property type="component" value="Unassembled WGS sequence"/>
</dbReference>
<keyword evidence="1" id="KW-0812">Transmembrane</keyword>
<keyword evidence="1" id="KW-1133">Transmembrane helix</keyword>
<evidence type="ECO:0000313" key="3">
    <source>
        <dbReference type="Proteomes" id="UP001335648"/>
    </source>
</evidence>
<keyword evidence="1" id="KW-0472">Membrane</keyword>
<gene>
    <name evidence="2" type="ORF">CesoFtcFv8_011289</name>
</gene>
<evidence type="ECO:0000256" key="1">
    <source>
        <dbReference type="SAM" id="Phobius"/>
    </source>
</evidence>
<protein>
    <submittedName>
        <fullName evidence="2">Uncharacterized protein</fullName>
    </submittedName>
</protein>